<dbReference type="InterPro" id="IPR038591">
    <property type="entry name" value="NolW-like_sf"/>
</dbReference>
<dbReference type="EMBL" id="FCOE02000007">
    <property type="protein sequence ID" value="SAK61837.1"/>
    <property type="molecule type" value="Genomic_DNA"/>
</dbReference>
<dbReference type="STRING" id="1777141.AWB80_02715"/>
<keyword evidence="9 10" id="KW-0998">Cell outer membrane</keyword>
<evidence type="ECO:0000259" key="15">
    <source>
        <dbReference type="Pfam" id="PF21304"/>
    </source>
</evidence>
<evidence type="ECO:0000256" key="11">
    <source>
        <dbReference type="RuleBase" id="RU004004"/>
    </source>
</evidence>
<name>A0A158AXU1_9BURK</name>
<evidence type="ECO:0000256" key="8">
    <source>
        <dbReference type="ARBA" id="ARBA00023136"/>
    </source>
</evidence>
<keyword evidence="6 10" id="KW-0811">Translocation</keyword>
<dbReference type="AlphaFoldDB" id="A0A158AXU1"/>
<evidence type="ECO:0000259" key="14">
    <source>
        <dbReference type="Pfam" id="PF03958"/>
    </source>
</evidence>
<dbReference type="Gene3D" id="3.30.1370.120">
    <property type="match status" value="2"/>
</dbReference>
<dbReference type="InterPro" id="IPR003522">
    <property type="entry name" value="T3SS_OM_pore_YscC"/>
</dbReference>
<organism evidence="16 17">
    <name type="scientific">Caballeronia pedi</name>
    <dbReference type="NCBI Taxonomy" id="1777141"/>
    <lineage>
        <taxon>Bacteria</taxon>
        <taxon>Pseudomonadati</taxon>
        <taxon>Pseudomonadota</taxon>
        <taxon>Betaproteobacteria</taxon>
        <taxon>Burkholderiales</taxon>
        <taxon>Burkholderiaceae</taxon>
        <taxon>Caballeronia</taxon>
    </lineage>
</organism>
<feature type="domain" description="Type II/III secretion system secretin-like" evidence="13">
    <location>
        <begin position="402"/>
        <end position="560"/>
    </location>
</feature>
<dbReference type="InterPro" id="IPR004845">
    <property type="entry name" value="T2SS_GspD_CS"/>
</dbReference>
<keyword evidence="8 10" id="KW-0472">Membrane</keyword>
<feature type="signal peptide" evidence="10">
    <location>
        <begin position="1"/>
        <end position="32"/>
    </location>
</feature>
<dbReference type="NCBIfam" id="TIGR02516">
    <property type="entry name" value="type_III_yscC"/>
    <property type="match status" value="1"/>
</dbReference>
<dbReference type="GO" id="GO:0009279">
    <property type="term" value="C:cell outer membrane"/>
    <property type="evidence" value="ECO:0007669"/>
    <property type="project" value="UniProtKB-SubCell"/>
</dbReference>
<dbReference type="GO" id="GO:0015627">
    <property type="term" value="C:type II protein secretion system complex"/>
    <property type="evidence" value="ECO:0007669"/>
    <property type="project" value="TreeGrafter"/>
</dbReference>
<comment type="subcellular location">
    <subcellularLocation>
        <location evidence="1 10 11">Cell outer membrane</location>
    </subcellularLocation>
</comment>
<gene>
    <name evidence="10" type="primary">sctC</name>
    <name evidence="16" type="ORF">AWB80_02715</name>
</gene>
<evidence type="ECO:0000256" key="12">
    <source>
        <dbReference type="SAM" id="MobiDB-lite"/>
    </source>
</evidence>
<dbReference type="GO" id="GO:0030254">
    <property type="term" value="P:protein secretion by the type III secretion system"/>
    <property type="evidence" value="ECO:0007669"/>
    <property type="project" value="UniProtKB-UniRule"/>
</dbReference>
<dbReference type="Proteomes" id="UP000054911">
    <property type="component" value="Unassembled WGS sequence"/>
</dbReference>
<evidence type="ECO:0000256" key="9">
    <source>
        <dbReference type="ARBA" id="ARBA00023237"/>
    </source>
</evidence>
<dbReference type="PANTHER" id="PTHR30332:SF5">
    <property type="entry name" value="SPI-1 TYPE 3 SECRETION SYSTEM SECRETIN"/>
    <property type="match status" value="1"/>
</dbReference>
<dbReference type="HAMAP" id="MF_02219">
    <property type="entry name" value="Type_III_secretin"/>
    <property type="match status" value="1"/>
</dbReference>
<keyword evidence="17" id="KW-1185">Reference proteome</keyword>
<evidence type="ECO:0000256" key="1">
    <source>
        <dbReference type="ARBA" id="ARBA00004442"/>
    </source>
</evidence>
<dbReference type="PRINTS" id="PR01337">
    <property type="entry name" value="TYPE3OMGPROT"/>
</dbReference>
<keyword evidence="7" id="KW-0843">Virulence</keyword>
<evidence type="ECO:0000256" key="2">
    <source>
        <dbReference type="ARBA" id="ARBA00007032"/>
    </source>
</evidence>
<feature type="chain" id="PRO_5026403120" description="Type 3 secretion system secretin" evidence="10">
    <location>
        <begin position="33"/>
        <end position="631"/>
    </location>
</feature>
<dbReference type="InterPro" id="IPR049034">
    <property type="entry name" value="T3S_SPI-1_N0"/>
</dbReference>
<dbReference type="InterPro" id="IPR050810">
    <property type="entry name" value="Bact_Secretion_Sys_Channel"/>
</dbReference>
<dbReference type="Gene3D" id="3.55.50.30">
    <property type="match status" value="1"/>
</dbReference>
<dbReference type="Pfam" id="PF03958">
    <property type="entry name" value="Secretin_N"/>
    <property type="match status" value="1"/>
</dbReference>
<comment type="function">
    <text evidence="10">Component of the type III secretion system (T3SS), also called injectisome, which is used to inject bacterial effector proteins into eukaryotic host cells. Forms a ring-shaped multimeric structure with an apparent central pore in the outer membrane.</text>
</comment>
<keyword evidence="3 10" id="KW-0813">Transport</keyword>
<evidence type="ECO:0000313" key="16">
    <source>
        <dbReference type="EMBL" id="SAK61837.1"/>
    </source>
</evidence>
<evidence type="ECO:0000259" key="13">
    <source>
        <dbReference type="Pfam" id="PF00263"/>
    </source>
</evidence>
<feature type="domain" description="SPI-1 type 3 secretion system secretin N0" evidence="15">
    <location>
        <begin position="52"/>
        <end position="116"/>
    </location>
</feature>
<comment type="similarity">
    <text evidence="2 10">Belongs to the bacterial secretin family. T3SS SctC subfamily.</text>
</comment>
<feature type="domain" description="NolW-like" evidence="14">
    <location>
        <begin position="196"/>
        <end position="326"/>
    </location>
</feature>
<dbReference type="GO" id="GO:0030257">
    <property type="term" value="C:type III protein secretion system complex"/>
    <property type="evidence" value="ECO:0007669"/>
    <property type="project" value="UniProtKB-UniRule"/>
</dbReference>
<accession>A0A158AXU1</accession>
<evidence type="ECO:0000256" key="5">
    <source>
        <dbReference type="ARBA" id="ARBA00022927"/>
    </source>
</evidence>
<dbReference type="Pfam" id="PF21304">
    <property type="entry name" value="T3S_SPI-1_N0"/>
    <property type="match status" value="1"/>
</dbReference>
<comment type="subunit">
    <text evidence="10">The core secretion machinery of the T3SS is composed of approximately 20 different proteins, including cytoplasmic components, a base, an export apparatus and a needle. This subunit is part of the base, which anchors the injectisome in the bacterial cell envelope. Forms a stable homooligomeric complex.</text>
</comment>
<evidence type="ECO:0000256" key="4">
    <source>
        <dbReference type="ARBA" id="ARBA00022729"/>
    </source>
</evidence>
<comment type="caution">
    <text evidence="16">The sequence shown here is derived from an EMBL/GenBank/DDBJ whole genome shotgun (WGS) entry which is preliminary data.</text>
</comment>
<evidence type="ECO:0000256" key="3">
    <source>
        <dbReference type="ARBA" id="ARBA00022448"/>
    </source>
</evidence>
<keyword evidence="4 10" id="KW-0732">Signal</keyword>
<sequence length="631" mass="67368" precursor="true">MSMNWRKKCNRPLMRGHAVCMAANRIVPICMALQCANSYPAEPVWQGAAMRYVAHDSRLADVLTDVASAGGLRLDVTRNVRGNVSGVFENKPSEVFRTLAEAWGLVWYFDGQTIHVSTADDVRSRTISFAPLTKDAVAALLRSLDLDDPHLPLSYARDSVKVVGPSRYVDAIAEAITRAQEQPPVQERSFERTQIRVFRLRYAQAQDITYNSGGRQQTIAGVASLLRRLMENTSVPRASAMRGARTDAAQTSHGGVPPLPSVPGLRETSQAAASLDSAAELPQSLVTPARRSIIADARTNSVVVYDVPEMMPAYERAIAMLDQRQDLVEISALVMDVSSDAARELGIRWGGAVSSRDARVPYGVGLSVQPDGSAAAGMADAGLTFTTLIGNSVRFLYSQIHALEQNGRARVLSRPRVLTLNNAEAVLSSRNSVYVRVAGNQDANLFNVDTGLTLKVTPTVEQSGAARGSILLSVQIEDGSFDDSASVDGIPRVNTNSIITQAVVGDGESLLIGGYEYEHSLDSGSKVPILGDLPVIGALFNDDRSVVDRTERLVLITPQIKRFSPADGASAPAADSPAITLPVAPVVPAVASSSPMAAPQLVRETYIAPPLPPDAQAASASGKVALRGRTQ</sequence>
<evidence type="ECO:0000256" key="7">
    <source>
        <dbReference type="ARBA" id="ARBA00023026"/>
    </source>
</evidence>
<reference evidence="16" key="1">
    <citation type="submission" date="2016-01" db="EMBL/GenBank/DDBJ databases">
        <authorList>
            <person name="Peeters C."/>
        </authorList>
    </citation>
    <scope>NUCLEOTIDE SEQUENCE [LARGE SCALE GENOMIC DNA]</scope>
    <source>
        <strain evidence="16">LMG 29323</strain>
    </source>
</reference>
<proteinExistence type="inferred from homology"/>
<evidence type="ECO:0000313" key="17">
    <source>
        <dbReference type="Proteomes" id="UP000054911"/>
    </source>
</evidence>
<dbReference type="InterPro" id="IPR005644">
    <property type="entry name" value="NolW-like"/>
</dbReference>
<evidence type="ECO:0000256" key="6">
    <source>
        <dbReference type="ARBA" id="ARBA00023010"/>
    </source>
</evidence>
<protein>
    <recommendedName>
        <fullName evidence="10">Type 3 secretion system secretin</fullName>
        <shortName evidence="10">T3SS secretin</shortName>
    </recommendedName>
</protein>
<dbReference type="Pfam" id="PF00263">
    <property type="entry name" value="Secretin"/>
    <property type="match status" value="1"/>
</dbReference>
<dbReference type="PROSITE" id="PS00875">
    <property type="entry name" value="T2SP_D"/>
    <property type="match status" value="1"/>
</dbReference>
<dbReference type="InterPro" id="IPR004846">
    <property type="entry name" value="T2SS/T3SS_dom"/>
</dbReference>
<feature type="region of interest" description="Disordered" evidence="12">
    <location>
        <begin position="612"/>
        <end position="631"/>
    </location>
</feature>
<keyword evidence="5 10" id="KW-0653">Protein transport</keyword>
<dbReference type="PANTHER" id="PTHR30332">
    <property type="entry name" value="PROBABLE GENERAL SECRETION PATHWAY PROTEIN D"/>
    <property type="match status" value="1"/>
</dbReference>
<evidence type="ECO:0000256" key="10">
    <source>
        <dbReference type="HAMAP-Rule" id="MF_02219"/>
    </source>
</evidence>